<keyword evidence="5 6" id="KW-0472">Membrane</keyword>
<comment type="subcellular location">
    <subcellularLocation>
        <location evidence="1">Cell membrane</location>
        <topology evidence="1">Multi-pass membrane protein</topology>
    </subcellularLocation>
</comment>
<feature type="transmembrane region" description="Helical" evidence="6">
    <location>
        <begin position="133"/>
        <end position="153"/>
    </location>
</feature>
<sequence>MGSMVLVAGGLALFIGLTILVVSLATSGGRRGGVSRGLHAISEVYAAGGTTAAPQDDGFSNRVVAPMSGRVTRIGRQLTPGGTLNRLRRWLNYAGNPPFWTVDRIFSLKGLSLLGLGVIGALAGLVLNGLVGAILGGLAGSVVGYYVPDLIIYQMGYNRQEMIRQSMPDVLDILTVSVEAGLGFDAALAQVARYGRGPLVGEFARSLQEMQIGLSRVEAMRALAPRTRVTELRTFCSVVVQASELGVPIATVLREQAKEMRVRRRQRAEEIAQKIPVKILFPLIFCLFPSLFIVVIGPGVINIINGLSLI</sequence>
<evidence type="ECO:0000256" key="6">
    <source>
        <dbReference type="SAM" id="Phobius"/>
    </source>
</evidence>
<keyword evidence="3 6" id="KW-0812">Transmembrane</keyword>
<feature type="domain" description="Type II secretion system protein GspF" evidence="7">
    <location>
        <begin position="171"/>
        <end position="296"/>
    </location>
</feature>
<evidence type="ECO:0000256" key="4">
    <source>
        <dbReference type="ARBA" id="ARBA00022989"/>
    </source>
</evidence>
<accession>A0ABN2LE18</accession>
<dbReference type="EMBL" id="BAAALT010000008">
    <property type="protein sequence ID" value="GAA1785374.1"/>
    <property type="molecule type" value="Genomic_DNA"/>
</dbReference>
<dbReference type="PANTHER" id="PTHR35007">
    <property type="entry name" value="INTEGRAL MEMBRANE PROTEIN-RELATED"/>
    <property type="match status" value="1"/>
</dbReference>
<keyword evidence="9" id="KW-1185">Reference proteome</keyword>
<evidence type="ECO:0000259" key="7">
    <source>
        <dbReference type="Pfam" id="PF00482"/>
    </source>
</evidence>
<evidence type="ECO:0000256" key="1">
    <source>
        <dbReference type="ARBA" id="ARBA00004651"/>
    </source>
</evidence>
<keyword evidence="2" id="KW-1003">Cell membrane</keyword>
<feature type="transmembrane region" description="Helical" evidence="6">
    <location>
        <begin position="106"/>
        <end position="127"/>
    </location>
</feature>
<dbReference type="PANTHER" id="PTHR35007:SF2">
    <property type="entry name" value="PILUS ASSEMBLE PROTEIN"/>
    <property type="match status" value="1"/>
</dbReference>
<dbReference type="Pfam" id="PF00482">
    <property type="entry name" value="T2SSF"/>
    <property type="match status" value="1"/>
</dbReference>
<keyword evidence="4 6" id="KW-1133">Transmembrane helix</keyword>
<feature type="transmembrane region" description="Helical" evidence="6">
    <location>
        <begin position="279"/>
        <end position="304"/>
    </location>
</feature>
<evidence type="ECO:0000256" key="3">
    <source>
        <dbReference type="ARBA" id="ARBA00022692"/>
    </source>
</evidence>
<evidence type="ECO:0000256" key="2">
    <source>
        <dbReference type="ARBA" id="ARBA00022475"/>
    </source>
</evidence>
<name>A0ABN2LE18_9ACTN</name>
<evidence type="ECO:0000313" key="9">
    <source>
        <dbReference type="Proteomes" id="UP001500218"/>
    </source>
</evidence>
<organism evidence="8 9">
    <name type="scientific">Luedemannella flava</name>
    <dbReference type="NCBI Taxonomy" id="349316"/>
    <lineage>
        <taxon>Bacteria</taxon>
        <taxon>Bacillati</taxon>
        <taxon>Actinomycetota</taxon>
        <taxon>Actinomycetes</taxon>
        <taxon>Micromonosporales</taxon>
        <taxon>Micromonosporaceae</taxon>
        <taxon>Luedemannella</taxon>
    </lineage>
</organism>
<protein>
    <submittedName>
        <fullName evidence="8">Type II secretion system F family protein</fullName>
    </submittedName>
</protein>
<dbReference type="Proteomes" id="UP001500218">
    <property type="component" value="Unassembled WGS sequence"/>
</dbReference>
<evidence type="ECO:0000256" key="5">
    <source>
        <dbReference type="ARBA" id="ARBA00023136"/>
    </source>
</evidence>
<gene>
    <name evidence="8" type="ORF">GCM10009682_04260</name>
</gene>
<feature type="transmembrane region" description="Helical" evidence="6">
    <location>
        <begin position="6"/>
        <end position="26"/>
    </location>
</feature>
<proteinExistence type="predicted"/>
<reference evidence="8 9" key="1">
    <citation type="journal article" date="2019" name="Int. J. Syst. Evol. Microbiol.">
        <title>The Global Catalogue of Microorganisms (GCM) 10K type strain sequencing project: providing services to taxonomists for standard genome sequencing and annotation.</title>
        <authorList>
            <consortium name="The Broad Institute Genomics Platform"/>
            <consortium name="The Broad Institute Genome Sequencing Center for Infectious Disease"/>
            <person name="Wu L."/>
            <person name="Ma J."/>
        </authorList>
    </citation>
    <scope>NUCLEOTIDE SEQUENCE [LARGE SCALE GENOMIC DNA]</scope>
    <source>
        <strain evidence="8 9">JCM 13250</strain>
    </source>
</reference>
<dbReference type="InterPro" id="IPR018076">
    <property type="entry name" value="T2SS_GspF_dom"/>
</dbReference>
<evidence type="ECO:0000313" key="8">
    <source>
        <dbReference type="EMBL" id="GAA1785374.1"/>
    </source>
</evidence>
<comment type="caution">
    <text evidence="8">The sequence shown here is derived from an EMBL/GenBank/DDBJ whole genome shotgun (WGS) entry which is preliminary data.</text>
</comment>